<feature type="region of interest" description="Disordered" evidence="12">
    <location>
        <begin position="450"/>
        <end position="512"/>
    </location>
</feature>
<keyword evidence="6" id="KW-0378">Hydrolase</keyword>
<keyword evidence="14" id="KW-1185">Reference proteome</keyword>
<dbReference type="InterPro" id="IPR005078">
    <property type="entry name" value="Peptidase_C54"/>
</dbReference>
<accession>A0AAF3J6H1</accession>
<dbReference type="GO" id="GO:0016485">
    <property type="term" value="P:protein processing"/>
    <property type="evidence" value="ECO:0007669"/>
    <property type="project" value="TreeGrafter"/>
</dbReference>
<evidence type="ECO:0000259" key="13">
    <source>
        <dbReference type="Pfam" id="PF03416"/>
    </source>
</evidence>
<comment type="subcellular location">
    <subcellularLocation>
        <location evidence="1">Cytoplasm</location>
    </subcellularLocation>
</comment>
<evidence type="ECO:0000256" key="12">
    <source>
        <dbReference type="SAM" id="MobiDB-lite"/>
    </source>
</evidence>
<dbReference type="GO" id="GO:0005737">
    <property type="term" value="C:cytoplasm"/>
    <property type="evidence" value="ECO:0007669"/>
    <property type="project" value="UniProtKB-SubCell"/>
</dbReference>
<feature type="compositionally biased region" description="Basic and acidic residues" evidence="12">
    <location>
        <begin position="450"/>
        <end position="488"/>
    </location>
</feature>
<keyword evidence="9" id="KW-0072">Autophagy</keyword>
<comment type="catalytic activity">
    <reaction evidence="10">
        <text>[protein]-C-terminal L-amino acid-glycyl-phosphatidylethanolamide + H2O = [protein]-C-terminal L-amino acid-glycine + a 1,2-diacyl-sn-glycero-3-phosphoethanolamine</text>
        <dbReference type="Rhea" id="RHEA:67548"/>
        <dbReference type="Rhea" id="RHEA-COMP:17323"/>
        <dbReference type="Rhea" id="RHEA-COMP:17324"/>
        <dbReference type="ChEBI" id="CHEBI:15377"/>
        <dbReference type="ChEBI" id="CHEBI:64612"/>
        <dbReference type="ChEBI" id="CHEBI:172940"/>
        <dbReference type="ChEBI" id="CHEBI:172941"/>
    </reaction>
    <physiologicalReaction direction="left-to-right" evidence="10">
        <dbReference type="Rhea" id="RHEA:67549"/>
    </physiologicalReaction>
</comment>
<feature type="region of interest" description="Disordered" evidence="12">
    <location>
        <begin position="1397"/>
        <end position="1417"/>
    </location>
</feature>
<feature type="compositionally biased region" description="Basic and acidic residues" evidence="12">
    <location>
        <begin position="950"/>
        <end position="959"/>
    </location>
</feature>
<feature type="compositionally biased region" description="Basic residues" evidence="12">
    <location>
        <begin position="309"/>
        <end position="319"/>
    </location>
</feature>
<dbReference type="GO" id="GO:0034727">
    <property type="term" value="P:piecemeal microautophagy of the nucleus"/>
    <property type="evidence" value="ECO:0007669"/>
    <property type="project" value="TreeGrafter"/>
</dbReference>
<dbReference type="InterPro" id="IPR046792">
    <property type="entry name" value="Peptidase_C54_cat"/>
</dbReference>
<keyword evidence="8" id="KW-0653">Protein transport</keyword>
<evidence type="ECO:0000256" key="1">
    <source>
        <dbReference type="ARBA" id="ARBA00004496"/>
    </source>
</evidence>
<evidence type="ECO:0000256" key="9">
    <source>
        <dbReference type="ARBA" id="ARBA00023006"/>
    </source>
</evidence>
<feature type="compositionally biased region" description="Basic and acidic residues" evidence="12">
    <location>
        <begin position="290"/>
        <end position="308"/>
    </location>
</feature>
<dbReference type="InterPro" id="IPR000560">
    <property type="entry name" value="His_Pase_clade-2"/>
</dbReference>
<evidence type="ECO:0000313" key="14">
    <source>
        <dbReference type="Proteomes" id="UP000887575"/>
    </source>
</evidence>
<dbReference type="WBParaSite" id="MBELARI_LOCUS19216">
    <property type="protein sequence ID" value="MBELARI_LOCUS19216"/>
    <property type="gene ID" value="MBELARI_LOCUS19216"/>
</dbReference>
<evidence type="ECO:0000256" key="5">
    <source>
        <dbReference type="ARBA" id="ARBA00022670"/>
    </source>
</evidence>
<feature type="region of interest" description="Disordered" evidence="12">
    <location>
        <begin position="389"/>
        <end position="435"/>
    </location>
</feature>
<organism evidence="14 15">
    <name type="scientific">Mesorhabditis belari</name>
    <dbReference type="NCBI Taxonomy" id="2138241"/>
    <lineage>
        <taxon>Eukaryota</taxon>
        <taxon>Metazoa</taxon>
        <taxon>Ecdysozoa</taxon>
        <taxon>Nematoda</taxon>
        <taxon>Chromadorea</taxon>
        <taxon>Rhabditida</taxon>
        <taxon>Rhabditina</taxon>
        <taxon>Rhabditomorpha</taxon>
        <taxon>Rhabditoidea</taxon>
        <taxon>Rhabditidae</taxon>
        <taxon>Mesorhabditinae</taxon>
        <taxon>Mesorhabditis</taxon>
    </lineage>
</organism>
<dbReference type="GO" id="GO:0019786">
    <property type="term" value="F:protein-phosphatidylethanolamide deconjugating activity"/>
    <property type="evidence" value="ECO:0007669"/>
    <property type="project" value="InterPro"/>
</dbReference>
<keyword evidence="5" id="KW-0645">Protease</keyword>
<dbReference type="PANTHER" id="PTHR22624:SF52">
    <property type="entry name" value="CYSTEINE PROTEASE"/>
    <property type="match status" value="1"/>
</dbReference>
<name>A0AAF3J6H1_9BILA</name>
<dbReference type="GO" id="GO:0000045">
    <property type="term" value="P:autophagosome assembly"/>
    <property type="evidence" value="ECO:0007669"/>
    <property type="project" value="TreeGrafter"/>
</dbReference>
<dbReference type="InterPro" id="IPR038765">
    <property type="entry name" value="Papain-like_cys_pep_sf"/>
</dbReference>
<feature type="region of interest" description="Disordered" evidence="12">
    <location>
        <begin position="950"/>
        <end position="1009"/>
    </location>
</feature>
<feature type="compositionally biased region" description="Acidic residues" evidence="12">
    <location>
        <begin position="980"/>
        <end position="989"/>
    </location>
</feature>
<dbReference type="Pfam" id="PF03416">
    <property type="entry name" value="Peptidase_C54"/>
    <property type="match status" value="1"/>
</dbReference>
<feature type="domain" description="Peptidase C54 catalytic" evidence="13">
    <location>
        <begin position="1079"/>
        <end position="1359"/>
    </location>
</feature>
<evidence type="ECO:0000256" key="3">
    <source>
        <dbReference type="ARBA" id="ARBA00022448"/>
    </source>
</evidence>
<comment type="similarity">
    <text evidence="2">Belongs to the peptidase C54 family.</text>
</comment>
<evidence type="ECO:0000256" key="2">
    <source>
        <dbReference type="ARBA" id="ARBA00010958"/>
    </source>
</evidence>
<dbReference type="InterPro" id="IPR033379">
    <property type="entry name" value="Acid_Pase_AS"/>
</dbReference>
<keyword evidence="7" id="KW-0788">Thiol protease</keyword>
<dbReference type="GO" id="GO:0004197">
    <property type="term" value="F:cysteine-type endopeptidase activity"/>
    <property type="evidence" value="ECO:0007669"/>
    <property type="project" value="TreeGrafter"/>
</dbReference>
<feature type="compositionally biased region" description="Low complexity" evidence="12">
    <location>
        <begin position="322"/>
        <end position="336"/>
    </location>
</feature>
<dbReference type="SUPFAM" id="SSF54001">
    <property type="entry name" value="Cysteine proteinases"/>
    <property type="match status" value="1"/>
</dbReference>
<feature type="compositionally biased region" description="Polar residues" evidence="12">
    <location>
        <begin position="991"/>
        <end position="1004"/>
    </location>
</feature>
<dbReference type="SUPFAM" id="SSF53254">
    <property type="entry name" value="Phosphoglycerate mutase-like"/>
    <property type="match status" value="1"/>
</dbReference>
<dbReference type="InterPro" id="IPR029033">
    <property type="entry name" value="His_PPase_superfam"/>
</dbReference>
<dbReference type="PANTHER" id="PTHR22624">
    <property type="entry name" value="CYSTEINE PROTEASE ATG4"/>
    <property type="match status" value="1"/>
</dbReference>
<sequence>MNRNQRTRVIPPDLDTLLTRAVTRVIGQERGIAQAMNVDKPNQKLLPVEQSLKMKLLAEQIVRKVERKYEDRMRESRDATRSEVDRRLGEMRDEYEAERSVIRADLEKERRRNEEKMRERERNVRHQIEYKIRERESKLEADRLTLENRLSEFLNAKEQFEKLADAGSQNFELRQKLDEMLGIENDLSSTKEQLKRCVNENRELEEKLRSKADYQGLKDENQRLKQQIVDTIRQSGDNSASVARLELMQREHRAAEEAAQLKIRELRLALTMMNDRVKTVTQERNYLRSQLKEMRRKDVQNMREERRGRSLSKTRRNRMRSSSESTSSSTIGFSSDGDSDIREIRKRLNGLGQKSRDLDACADRFLGFRSAVSANDWESQELDDFCREQVSRKGEHERQKERHEQASRQRRVDETSHQAAANDRETWKNQQSIPAQKPARINEEMKNLESIKIPDEAPVKVEVPKSPPKEKPSFEERLRQRELQRERALGNLNDQQQGETVKREETETQANSQENPLFEGVDPVMASLELVDGNGSSLIYGQQENERKRAVLSPADAIPLKFRDYCQFLEDPIHGEEGRLEIVKEPRKIPKDYPGKYRLRGLLVLTRHGERSPLTKNEKLLNLISCAPFHETDRRAFDRYVKLIESNEFRNFYKEDSALKEGFSNLPHRSICVRGQMTAEGAMQHHRLGNFFHERYWNSSLLMNDQLEVFTMTTPYNRTWQSLTAFVSGFLYPLRTITGNVYANFSSTTYLCSEHEEWCKCEKAFEWRRQYEREHVKYYQEETAALLRDECKIFEQIATTETFADPFDFEDKIFGFYSCRRQQLPCTVKGECITYELLEKIFAETTLRGETMFNRETDFIAKRLQMAEAYSVIGKVAKMVPILQENPKKNKIMLLSGHDTTVGPLLRVLRILPEDPPRYASRVVFEYYSNEQQQIFIRLLFNGKDLTPKKEQRKYENGHSNEAGPSHVDDPMTWTCSSLLDEEDYEDANESNKIQENPESNPTNGDGWIESARKAGRQMWNKLKTKETQHRLWTAWNNMKYSSMLQSDHMNDYEAEDTISMLGAEYDPEKNQPGQTFDDFFIDYYSRIWLTYRSGFDEFPGTTIRSDCGWGCMLRTSQMMVAQAILVLRHGRNWRWNLRGMNLNEKMPETAWEHYEILRLFEDKPSLEAPLGIHRLLELSGGKASAERWFRPSEALSLLKRAIQTSTSSLTAGLAMVVCSDGTLIVPIVERETRNWTRPLLLFICVRLGAHSVNKVYHRHLQYLLKMPNSLGIGGGKPNHSTYFIGYYDQQLIYLDPHVSHPYIPLEKELEKDHEAKPKHKPFSSFHCRLLSKMHISDIDPSCAIGFLINGKNEFEESMRFLNLNQVIDVELGRGLGSKRTKDPIFTVLYEEPIGGETRHISEQERKQAEDHGFELL</sequence>
<dbReference type="CDD" id="cd07061">
    <property type="entry name" value="HP_HAP_like"/>
    <property type="match status" value="1"/>
</dbReference>
<keyword evidence="11" id="KW-0175">Coiled coil</keyword>
<evidence type="ECO:0000256" key="8">
    <source>
        <dbReference type="ARBA" id="ARBA00022927"/>
    </source>
</evidence>
<keyword evidence="3" id="KW-0813">Transport</keyword>
<evidence type="ECO:0000256" key="7">
    <source>
        <dbReference type="ARBA" id="ARBA00022807"/>
    </source>
</evidence>
<dbReference type="GO" id="GO:0000423">
    <property type="term" value="P:mitophagy"/>
    <property type="evidence" value="ECO:0007669"/>
    <property type="project" value="TreeGrafter"/>
</dbReference>
<dbReference type="Proteomes" id="UP000887575">
    <property type="component" value="Unassembled WGS sequence"/>
</dbReference>
<dbReference type="PROSITE" id="PS00616">
    <property type="entry name" value="HIS_ACID_PHOSPHAT_1"/>
    <property type="match status" value="1"/>
</dbReference>
<evidence type="ECO:0000256" key="11">
    <source>
        <dbReference type="SAM" id="Coils"/>
    </source>
</evidence>
<dbReference type="Gene3D" id="3.40.50.1240">
    <property type="entry name" value="Phosphoglycerate mutase-like"/>
    <property type="match status" value="1"/>
</dbReference>
<evidence type="ECO:0000313" key="15">
    <source>
        <dbReference type="WBParaSite" id="MBELARI_LOCUS19216"/>
    </source>
</evidence>
<proteinExistence type="inferred from homology"/>
<dbReference type="Pfam" id="PF00328">
    <property type="entry name" value="His_Phos_2"/>
    <property type="match status" value="2"/>
</dbReference>
<feature type="region of interest" description="Disordered" evidence="12">
    <location>
        <begin position="288"/>
        <end position="338"/>
    </location>
</feature>
<keyword evidence="4" id="KW-0963">Cytoplasm</keyword>
<reference evidence="15" key="1">
    <citation type="submission" date="2024-02" db="UniProtKB">
        <authorList>
            <consortium name="WormBaseParasite"/>
        </authorList>
    </citation>
    <scope>IDENTIFICATION</scope>
</reference>
<dbReference type="GO" id="GO:0016791">
    <property type="term" value="F:phosphatase activity"/>
    <property type="evidence" value="ECO:0007669"/>
    <property type="project" value="UniProtKB-ARBA"/>
</dbReference>
<evidence type="ECO:0000256" key="4">
    <source>
        <dbReference type="ARBA" id="ARBA00022490"/>
    </source>
</evidence>
<dbReference type="GO" id="GO:0035973">
    <property type="term" value="P:aggrephagy"/>
    <property type="evidence" value="ECO:0007669"/>
    <property type="project" value="TreeGrafter"/>
</dbReference>
<feature type="compositionally biased region" description="Basic and acidic residues" evidence="12">
    <location>
        <begin position="389"/>
        <end position="427"/>
    </location>
</feature>
<dbReference type="GO" id="GO:0015031">
    <property type="term" value="P:protein transport"/>
    <property type="evidence" value="ECO:0007669"/>
    <property type="project" value="UniProtKB-KW"/>
</dbReference>
<evidence type="ECO:0000256" key="6">
    <source>
        <dbReference type="ARBA" id="ARBA00022801"/>
    </source>
</evidence>
<feature type="coiled-coil region" evidence="11">
    <location>
        <begin position="92"/>
        <end position="123"/>
    </location>
</feature>
<protein>
    <recommendedName>
        <fullName evidence="13">Peptidase C54 catalytic domain-containing protein</fullName>
    </recommendedName>
</protein>
<evidence type="ECO:0000256" key="10">
    <source>
        <dbReference type="ARBA" id="ARBA00029362"/>
    </source>
</evidence>